<keyword evidence="2" id="KW-0812">Transmembrane</keyword>
<comment type="caution">
    <text evidence="3">The sequence shown here is derived from an EMBL/GenBank/DDBJ whole genome shotgun (WGS) entry which is preliminary data.</text>
</comment>
<gene>
    <name evidence="3" type="ORF">BBI04_007020</name>
</gene>
<dbReference type="Proteomes" id="UP000175993">
    <property type="component" value="Unassembled WGS sequence"/>
</dbReference>
<evidence type="ECO:0000256" key="2">
    <source>
        <dbReference type="SAM" id="Phobius"/>
    </source>
</evidence>
<reference evidence="3 4" key="1">
    <citation type="submission" date="2019-11" db="EMBL/GenBank/DDBJ databases">
        <title>Whole-genome sequencing of Allorhizobium vitis.</title>
        <authorList>
            <person name="Gan H.M."/>
            <person name="Savka M.A."/>
        </authorList>
    </citation>
    <scope>NUCLEOTIDE SEQUENCE [LARGE SCALE GENOMIC DNA]</scope>
    <source>
        <strain evidence="3 4">AB4</strain>
    </source>
</reference>
<protein>
    <submittedName>
        <fullName evidence="3">Uncharacterized protein</fullName>
    </submittedName>
</protein>
<keyword evidence="2" id="KW-1133">Transmembrane helix</keyword>
<feature type="transmembrane region" description="Helical" evidence="2">
    <location>
        <begin position="6"/>
        <end position="24"/>
    </location>
</feature>
<proteinExistence type="predicted"/>
<dbReference type="AlphaFoldDB" id="A0ABD6GE51"/>
<keyword evidence="1" id="KW-0175">Coiled coil</keyword>
<organism evidence="3 4">
    <name type="scientific">Agrobacterium vitis</name>
    <name type="common">Rhizobium vitis</name>
    <dbReference type="NCBI Taxonomy" id="373"/>
    <lineage>
        <taxon>Bacteria</taxon>
        <taxon>Pseudomonadati</taxon>
        <taxon>Pseudomonadota</taxon>
        <taxon>Alphaproteobacteria</taxon>
        <taxon>Hyphomicrobiales</taxon>
        <taxon>Rhizobiaceae</taxon>
        <taxon>Rhizobium/Agrobacterium group</taxon>
        <taxon>Agrobacterium</taxon>
    </lineage>
</organism>
<dbReference type="EMBL" id="MBEV02000003">
    <property type="protein sequence ID" value="MUP04561.1"/>
    <property type="molecule type" value="Genomic_DNA"/>
</dbReference>
<feature type="coiled-coil region" evidence="1">
    <location>
        <begin position="32"/>
        <end position="59"/>
    </location>
</feature>
<evidence type="ECO:0000313" key="4">
    <source>
        <dbReference type="Proteomes" id="UP000175993"/>
    </source>
</evidence>
<evidence type="ECO:0000313" key="3">
    <source>
        <dbReference type="EMBL" id="MUP04561.1"/>
    </source>
</evidence>
<accession>A0ABD6GE51</accession>
<keyword evidence="2" id="KW-0472">Membrane</keyword>
<sequence>MDAVANYLIPLFLVGFLIYGFVSIRGRQGKAIVLTEQHMQALRENSEALRENSTLLRQVLASKEQDK</sequence>
<evidence type="ECO:0000256" key="1">
    <source>
        <dbReference type="SAM" id="Coils"/>
    </source>
</evidence>
<dbReference type="RefSeq" id="WP_070164848.1">
    <property type="nucleotide sequence ID" value="NZ_CP118259.1"/>
</dbReference>
<name>A0ABD6GE51_AGRVI</name>